<keyword evidence="2" id="KW-0472">Membrane</keyword>
<name>A0ABZ0PI63_9PROT</name>
<organism evidence="3 4">
    <name type="scientific">Sediminicoccus rosea</name>
    <dbReference type="NCBI Taxonomy" id="1225128"/>
    <lineage>
        <taxon>Bacteria</taxon>
        <taxon>Pseudomonadati</taxon>
        <taxon>Pseudomonadota</taxon>
        <taxon>Alphaproteobacteria</taxon>
        <taxon>Acetobacterales</taxon>
        <taxon>Roseomonadaceae</taxon>
        <taxon>Sediminicoccus</taxon>
    </lineage>
</organism>
<sequence>MEASLIATTRNADLRPLATGGQVATEVWQQIAGHLRQSLSPAHAALLAEPQPAPDRGLTDWYSSAQGPALVLEEMAEPAREAARNALSRLVQDVNGEIAKLRASRRDADKLLAELLALALITPSADSVRVIGGQPVLVAWGHAAVNAAPAPELLLGQLSRPPGTLGSGNMEIVGPPPAEPPRQPWAAIGALLLALLLLLLALLLLWRDPFGWFHAPPQQCVVAPGDLELAERLRAEQEREGRLRQEILQEMQRLAARRLACPPVVRAPEPPRPAVPAPVPAPATPPAAPPPQPPNQDAERAREEGARTGRIQVILAWDDVNDLDLSILCPAGQARIYFGQTTACGGTLDVDRNAGGAPTPRPVENIVFSQDPPPGTYTIVVTHYATHAGGPRVSPWRVTLRREGRPEQRFSGQVATGQSVTVTTFTVP</sequence>
<dbReference type="EMBL" id="CP137852">
    <property type="protein sequence ID" value="WPB85413.1"/>
    <property type="molecule type" value="Genomic_DNA"/>
</dbReference>
<keyword evidence="2" id="KW-1133">Transmembrane helix</keyword>
<keyword evidence="2" id="KW-0812">Transmembrane</keyword>
<feature type="compositionally biased region" description="Pro residues" evidence="1">
    <location>
        <begin position="268"/>
        <end position="294"/>
    </location>
</feature>
<gene>
    <name evidence="3" type="ORF">R9Z33_00740</name>
</gene>
<dbReference type="Proteomes" id="UP001305521">
    <property type="component" value="Chromosome"/>
</dbReference>
<feature type="compositionally biased region" description="Basic and acidic residues" evidence="1">
    <location>
        <begin position="297"/>
        <end position="306"/>
    </location>
</feature>
<feature type="region of interest" description="Disordered" evidence="1">
    <location>
        <begin position="265"/>
        <end position="306"/>
    </location>
</feature>
<dbReference type="RefSeq" id="WP_318649382.1">
    <property type="nucleotide sequence ID" value="NZ_CP137852.1"/>
</dbReference>
<protein>
    <recommendedName>
        <fullName evidence="5">DUF2135 domain-containing protein</fullName>
    </recommendedName>
</protein>
<evidence type="ECO:0000256" key="1">
    <source>
        <dbReference type="SAM" id="MobiDB-lite"/>
    </source>
</evidence>
<evidence type="ECO:0000256" key="2">
    <source>
        <dbReference type="SAM" id="Phobius"/>
    </source>
</evidence>
<evidence type="ECO:0008006" key="5">
    <source>
        <dbReference type="Google" id="ProtNLM"/>
    </source>
</evidence>
<accession>A0ABZ0PI63</accession>
<reference evidence="3 4" key="1">
    <citation type="submission" date="2023-11" db="EMBL/GenBank/DDBJ databases">
        <title>Arctic aerobic anoxygenic photoheterotroph Sediminicoccus rosea KRV36 adapts its photosynthesis to long days of polar summer.</title>
        <authorList>
            <person name="Tomasch J."/>
            <person name="Kopejtka K."/>
            <person name="Bily T."/>
            <person name="Gardiner A.T."/>
            <person name="Gardian Z."/>
            <person name="Shivaramu S."/>
            <person name="Koblizek M."/>
            <person name="Engelhardt F."/>
            <person name="Kaftan D."/>
        </authorList>
    </citation>
    <scope>NUCLEOTIDE SEQUENCE [LARGE SCALE GENOMIC DNA]</scope>
    <source>
        <strain evidence="3 4">R-30</strain>
    </source>
</reference>
<evidence type="ECO:0000313" key="4">
    <source>
        <dbReference type="Proteomes" id="UP001305521"/>
    </source>
</evidence>
<evidence type="ECO:0000313" key="3">
    <source>
        <dbReference type="EMBL" id="WPB85413.1"/>
    </source>
</evidence>
<proteinExistence type="predicted"/>
<keyword evidence="4" id="KW-1185">Reference proteome</keyword>
<feature type="transmembrane region" description="Helical" evidence="2">
    <location>
        <begin position="185"/>
        <end position="206"/>
    </location>
</feature>